<dbReference type="PANTHER" id="PTHR10183">
    <property type="entry name" value="CALPAIN"/>
    <property type="match status" value="1"/>
</dbReference>
<dbReference type="InterPro" id="IPR001300">
    <property type="entry name" value="Peptidase_C2_calpain_cat"/>
</dbReference>
<gene>
    <name evidence="11" type="ORF">OVA965_LOCUS1867</name>
    <name evidence="12" type="ORF">TMI583_LOCUS1867</name>
</gene>
<evidence type="ECO:0000256" key="8">
    <source>
        <dbReference type="SAM" id="MobiDB-lite"/>
    </source>
</evidence>
<keyword evidence="4" id="KW-0862">Zinc</keyword>
<comment type="caution">
    <text evidence="12">The sequence shown here is derived from an EMBL/GenBank/DDBJ whole genome shotgun (WGS) entry which is preliminary data.</text>
</comment>
<evidence type="ECO:0000313" key="13">
    <source>
        <dbReference type="Proteomes" id="UP000682733"/>
    </source>
</evidence>
<feature type="domain" description="RanBP2-type" evidence="9">
    <location>
        <begin position="95"/>
        <end position="124"/>
    </location>
</feature>
<evidence type="ECO:0000313" key="11">
    <source>
        <dbReference type="EMBL" id="CAF0748481.1"/>
    </source>
</evidence>
<dbReference type="Proteomes" id="UP000677228">
    <property type="component" value="Unassembled WGS sequence"/>
</dbReference>
<evidence type="ECO:0000256" key="2">
    <source>
        <dbReference type="ARBA" id="ARBA00022723"/>
    </source>
</evidence>
<evidence type="ECO:0000259" key="10">
    <source>
        <dbReference type="PROSITE" id="PS50203"/>
    </source>
</evidence>
<evidence type="ECO:0000256" key="5">
    <source>
        <dbReference type="PIRSR" id="PIRSR622684-1"/>
    </source>
</evidence>
<dbReference type="AlphaFoldDB" id="A0A8S2GJH8"/>
<dbReference type="PROSITE" id="PS50199">
    <property type="entry name" value="ZF_RANBP2_2"/>
    <property type="match status" value="1"/>
</dbReference>
<proteinExistence type="inferred from homology"/>
<evidence type="ECO:0000256" key="4">
    <source>
        <dbReference type="ARBA" id="ARBA00022833"/>
    </source>
</evidence>
<evidence type="ECO:0000259" key="9">
    <source>
        <dbReference type="PROSITE" id="PS50199"/>
    </source>
</evidence>
<organism evidence="12 13">
    <name type="scientific">Didymodactylos carnosus</name>
    <dbReference type="NCBI Taxonomy" id="1234261"/>
    <lineage>
        <taxon>Eukaryota</taxon>
        <taxon>Metazoa</taxon>
        <taxon>Spiralia</taxon>
        <taxon>Gnathifera</taxon>
        <taxon>Rotifera</taxon>
        <taxon>Eurotatoria</taxon>
        <taxon>Bdelloidea</taxon>
        <taxon>Philodinida</taxon>
        <taxon>Philodinidae</taxon>
        <taxon>Didymodactylos</taxon>
    </lineage>
</organism>
<evidence type="ECO:0000256" key="6">
    <source>
        <dbReference type="PROSITE-ProRule" id="PRU00239"/>
    </source>
</evidence>
<feature type="region of interest" description="Disordered" evidence="8">
    <location>
        <begin position="58"/>
        <end position="93"/>
    </location>
</feature>
<comment type="similarity">
    <text evidence="1">Belongs to the peptidase C2 family.</text>
</comment>
<dbReference type="EMBL" id="CAJOBA010000370">
    <property type="protein sequence ID" value="CAF3526813.1"/>
    <property type="molecule type" value="Genomic_DNA"/>
</dbReference>
<dbReference type="SUPFAM" id="SSF54001">
    <property type="entry name" value="Cysteine proteinases"/>
    <property type="match status" value="1"/>
</dbReference>
<reference evidence="12" key="1">
    <citation type="submission" date="2021-02" db="EMBL/GenBank/DDBJ databases">
        <authorList>
            <person name="Nowell W R."/>
        </authorList>
    </citation>
    <scope>NUCLEOTIDE SEQUENCE</scope>
</reference>
<keyword evidence="3 7" id="KW-0863">Zinc-finger</keyword>
<dbReference type="InterPro" id="IPR001876">
    <property type="entry name" value="Znf_RanBP2"/>
</dbReference>
<dbReference type="PROSITE" id="PS01358">
    <property type="entry name" value="ZF_RANBP2_1"/>
    <property type="match status" value="1"/>
</dbReference>
<keyword evidence="2" id="KW-0479">Metal-binding</keyword>
<protein>
    <recommendedName>
        <fullName evidence="14">Calpain-D</fullName>
    </recommendedName>
</protein>
<dbReference type="InterPro" id="IPR022684">
    <property type="entry name" value="Calpain_cysteine_protease"/>
</dbReference>
<dbReference type="Pfam" id="PF00648">
    <property type="entry name" value="Peptidase_C2"/>
    <property type="match status" value="1"/>
</dbReference>
<sequence length="433" mass="50298">MGLILSSYSLRYLNETTAVDIQNSLRQILHAFEQELLTLSSKNKQLLFLDPSFQSKRGRISDHYPHTAQEKRKRAHSTETQTKTAEQLDPISSPPSRRWKCKFCLEINERENQICAQCGSTKVNVYIPLEHHSNDMTSAHDDINNHNRQACVRFVPSSPKSVLWQKIGHTHHHRRDHFQPSHQHQSNESLDDHDQTNHHSTSHRRSVLIAHKREADEHIVLKDFEKLLEKCLLTNSRFHDDKFPGNNYSLYINGHSLSNTTIQLLPDQQHVQTAVQWLRPDKIFAHDWTENVHKQWTVFRDPKPNDVLQGALGIEEVCYSMADHVLDICFIIGDCWFITALSVLAEKPEYLMKVLITKEYNREGIYYVRLCKDGMWTQVLVDDRFPCTKFQTFAYSQAHRKQLWVPLIEKALAKLNGSYEAIIAGRCCEGSLQ</sequence>
<accession>A0A8S2GJH8</accession>
<dbReference type="PROSITE" id="PS50203">
    <property type="entry name" value="CALPAIN_CAT"/>
    <property type="match status" value="1"/>
</dbReference>
<evidence type="ECO:0000256" key="3">
    <source>
        <dbReference type="ARBA" id="ARBA00022771"/>
    </source>
</evidence>
<dbReference type="GO" id="GO:0008270">
    <property type="term" value="F:zinc ion binding"/>
    <property type="evidence" value="ECO:0007669"/>
    <property type="project" value="UniProtKB-KW"/>
</dbReference>
<feature type="domain" description="Calpain catalytic" evidence="10">
    <location>
        <begin position="237"/>
        <end position="433"/>
    </location>
</feature>
<comment type="caution">
    <text evidence="6">Lacks conserved residue(s) required for the propagation of feature annotation.</text>
</comment>
<dbReference type="PANTHER" id="PTHR10183:SF382">
    <property type="entry name" value="CALPAIN-15"/>
    <property type="match status" value="1"/>
</dbReference>
<dbReference type="Proteomes" id="UP000682733">
    <property type="component" value="Unassembled WGS sequence"/>
</dbReference>
<dbReference type="EMBL" id="CAJNOK010000370">
    <property type="protein sequence ID" value="CAF0748481.1"/>
    <property type="molecule type" value="Genomic_DNA"/>
</dbReference>
<feature type="compositionally biased region" description="Basic and acidic residues" evidence="8">
    <location>
        <begin position="59"/>
        <end position="70"/>
    </location>
</feature>
<evidence type="ECO:0000256" key="1">
    <source>
        <dbReference type="ARBA" id="ARBA00007623"/>
    </source>
</evidence>
<dbReference type="GO" id="GO:0004198">
    <property type="term" value="F:calcium-dependent cysteine-type endopeptidase activity"/>
    <property type="evidence" value="ECO:0007669"/>
    <property type="project" value="InterPro"/>
</dbReference>
<dbReference type="SMART" id="SM00230">
    <property type="entry name" value="CysPc"/>
    <property type="match status" value="1"/>
</dbReference>
<feature type="region of interest" description="Disordered" evidence="8">
    <location>
        <begin position="167"/>
        <end position="205"/>
    </location>
</feature>
<dbReference type="InterPro" id="IPR038765">
    <property type="entry name" value="Papain-like_cys_pep_sf"/>
</dbReference>
<evidence type="ECO:0000256" key="7">
    <source>
        <dbReference type="PROSITE-ProRule" id="PRU00322"/>
    </source>
</evidence>
<dbReference type="GO" id="GO:0005737">
    <property type="term" value="C:cytoplasm"/>
    <property type="evidence" value="ECO:0007669"/>
    <property type="project" value="TreeGrafter"/>
</dbReference>
<feature type="active site" evidence="5">
    <location>
        <position position="335"/>
    </location>
</feature>
<name>A0A8S2GJH8_9BILA</name>
<dbReference type="GO" id="GO:0006508">
    <property type="term" value="P:proteolysis"/>
    <property type="evidence" value="ECO:0007669"/>
    <property type="project" value="InterPro"/>
</dbReference>
<evidence type="ECO:0008006" key="14">
    <source>
        <dbReference type="Google" id="ProtNLM"/>
    </source>
</evidence>
<evidence type="ECO:0000313" key="12">
    <source>
        <dbReference type="EMBL" id="CAF3526813.1"/>
    </source>
</evidence>